<gene>
    <name evidence="1" type="ORF">FYJ44_05260</name>
</gene>
<sequence length="438" mass="46155">MYDKERNGSPLTGPLGSGGGLRASSRLGLGGLVWLLCSLVFSLWLGDGLNVPDVAERGGPAASDARIDAVGRQAAPPMGEREARLALAGLDALVIRTLPQALPFARWRREEELPPGVADAGARRYRITGRCAPLRLAVALLEKLHPATTSDFSALSAAGRDALRPRLAWTDEGVLEIRLNGRLSHSFYFPGRERELADLARPMPTAALVLVIDDLGRSLEAAEALAALPFPVTLAVWPLAPKTGATAALAGQMGLDCLVHLPMEPLPRADGSRPKPGPGALFADMSPQALAAVLEPDLAAAPTALGLNNHMGSRFTGSASASRLLCAQLAGRGFVVLDSLTQPHSRLAEAARAAGLVSVSRAVFLDTRRESSAVLAALDAAAARARSAGFAVAIGHPYPETLSALRRWQDKAATPVVPLRRLVWHLAQRQAARDARGR</sequence>
<dbReference type="InterPro" id="IPR006837">
    <property type="entry name" value="Divergent_DAC"/>
</dbReference>
<dbReference type="EMBL" id="VUMH01000004">
    <property type="protein sequence ID" value="MSS27468.1"/>
    <property type="molecule type" value="Genomic_DNA"/>
</dbReference>
<reference evidence="1 2" key="1">
    <citation type="submission" date="2019-09" db="EMBL/GenBank/DDBJ databases">
        <title>In-depth cultivation of the pig gut microbiome towards novel bacterial diversity and tailored functional studies.</title>
        <authorList>
            <person name="Wylensek D."/>
            <person name="Hitch T.C.A."/>
            <person name="Clavel T."/>
        </authorList>
    </citation>
    <scope>NUCLEOTIDE SEQUENCE [LARGE SCALE GENOMIC DNA]</scope>
    <source>
        <strain evidence="1 2">PG-178-WT-4</strain>
    </source>
</reference>
<dbReference type="RefSeq" id="WP_288230343.1">
    <property type="nucleotide sequence ID" value="NZ_JAXELC010000035.1"/>
</dbReference>
<keyword evidence="2" id="KW-1185">Reference proteome</keyword>
<name>A0A6L5XK23_9BACT</name>
<dbReference type="PANTHER" id="PTHR30105">
    <property type="entry name" value="UNCHARACTERIZED YIBQ-RELATED"/>
    <property type="match status" value="1"/>
</dbReference>
<evidence type="ECO:0000313" key="2">
    <source>
        <dbReference type="Proteomes" id="UP000477488"/>
    </source>
</evidence>
<organism evidence="1 2">
    <name type="scientific">Desulfovibrio porci</name>
    <dbReference type="NCBI Taxonomy" id="2605782"/>
    <lineage>
        <taxon>Bacteria</taxon>
        <taxon>Pseudomonadati</taxon>
        <taxon>Thermodesulfobacteriota</taxon>
        <taxon>Desulfovibrionia</taxon>
        <taxon>Desulfovibrionales</taxon>
        <taxon>Desulfovibrionaceae</taxon>
        <taxon>Desulfovibrio</taxon>
    </lineage>
</organism>
<dbReference type="Gene3D" id="3.20.20.370">
    <property type="entry name" value="Glycoside hydrolase/deacetylase"/>
    <property type="match status" value="1"/>
</dbReference>
<proteinExistence type="predicted"/>
<dbReference type="PANTHER" id="PTHR30105:SF2">
    <property type="entry name" value="DIVERGENT POLYSACCHARIDE DEACETYLASE SUPERFAMILY"/>
    <property type="match status" value="1"/>
</dbReference>
<dbReference type="SUPFAM" id="SSF88713">
    <property type="entry name" value="Glycoside hydrolase/deacetylase"/>
    <property type="match status" value="1"/>
</dbReference>
<dbReference type="GO" id="GO:0005975">
    <property type="term" value="P:carbohydrate metabolic process"/>
    <property type="evidence" value="ECO:0007669"/>
    <property type="project" value="InterPro"/>
</dbReference>
<evidence type="ECO:0000313" key="1">
    <source>
        <dbReference type="EMBL" id="MSS27468.1"/>
    </source>
</evidence>
<dbReference type="AlphaFoldDB" id="A0A6L5XK23"/>
<dbReference type="InterPro" id="IPR011330">
    <property type="entry name" value="Glyco_hydro/deAcase_b/a-brl"/>
</dbReference>
<dbReference type="Pfam" id="PF04748">
    <property type="entry name" value="Polysacc_deac_2"/>
    <property type="match status" value="1"/>
</dbReference>
<accession>A0A6L5XK23</accession>
<protein>
    <submittedName>
        <fullName evidence="1">Divergent polysaccharide deacetylase family protein</fullName>
    </submittedName>
</protein>
<comment type="caution">
    <text evidence="1">The sequence shown here is derived from an EMBL/GenBank/DDBJ whole genome shotgun (WGS) entry which is preliminary data.</text>
</comment>
<dbReference type="Proteomes" id="UP000477488">
    <property type="component" value="Unassembled WGS sequence"/>
</dbReference>
<dbReference type="CDD" id="cd10936">
    <property type="entry name" value="CE4_DAC2"/>
    <property type="match status" value="1"/>
</dbReference>